<gene>
    <name evidence="1" type="ORF">DERYTH_LOCUS23533</name>
</gene>
<evidence type="ECO:0000313" key="1">
    <source>
        <dbReference type="EMBL" id="CAG8801798.1"/>
    </source>
</evidence>
<dbReference type="InterPro" id="IPR021278">
    <property type="entry name" value="ATP19"/>
</dbReference>
<proteinExistence type="predicted"/>
<sequence>LAFGTLVTLGLGVFIAKRRVDAKKPDFLTASPPIVSSDAEEEAFIKEFLKAAEEEDVKKKH</sequence>
<dbReference type="Pfam" id="PF11022">
    <property type="entry name" value="ATP19"/>
    <property type="match status" value="1"/>
</dbReference>
<dbReference type="AlphaFoldDB" id="A0A9N9JXB0"/>
<feature type="non-terminal residue" evidence="1">
    <location>
        <position position="1"/>
    </location>
</feature>
<dbReference type="EMBL" id="CAJVPY010036260">
    <property type="protein sequence ID" value="CAG8801798.1"/>
    <property type="molecule type" value="Genomic_DNA"/>
</dbReference>
<keyword evidence="2" id="KW-1185">Reference proteome</keyword>
<comment type="caution">
    <text evidence="1">The sequence shown here is derived from an EMBL/GenBank/DDBJ whole genome shotgun (WGS) entry which is preliminary data.</text>
</comment>
<dbReference type="OrthoDB" id="2094445at2759"/>
<accession>A0A9N9JXB0</accession>
<reference evidence="1" key="1">
    <citation type="submission" date="2021-06" db="EMBL/GenBank/DDBJ databases">
        <authorList>
            <person name="Kallberg Y."/>
            <person name="Tangrot J."/>
            <person name="Rosling A."/>
        </authorList>
    </citation>
    <scope>NUCLEOTIDE SEQUENCE</scope>
    <source>
        <strain evidence="1">MA453B</strain>
    </source>
</reference>
<organism evidence="1 2">
    <name type="scientific">Dentiscutata erythropus</name>
    <dbReference type="NCBI Taxonomy" id="1348616"/>
    <lineage>
        <taxon>Eukaryota</taxon>
        <taxon>Fungi</taxon>
        <taxon>Fungi incertae sedis</taxon>
        <taxon>Mucoromycota</taxon>
        <taxon>Glomeromycotina</taxon>
        <taxon>Glomeromycetes</taxon>
        <taxon>Diversisporales</taxon>
        <taxon>Gigasporaceae</taxon>
        <taxon>Dentiscutata</taxon>
    </lineage>
</organism>
<protein>
    <submittedName>
        <fullName evidence="1">24834_t:CDS:1</fullName>
    </submittedName>
</protein>
<dbReference type="Proteomes" id="UP000789405">
    <property type="component" value="Unassembled WGS sequence"/>
</dbReference>
<name>A0A9N9JXB0_9GLOM</name>
<evidence type="ECO:0000313" key="2">
    <source>
        <dbReference type="Proteomes" id="UP000789405"/>
    </source>
</evidence>